<evidence type="ECO:0000256" key="5">
    <source>
        <dbReference type="ARBA" id="ARBA00023125"/>
    </source>
</evidence>
<evidence type="ECO:0000256" key="9">
    <source>
        <dbReference type="ARBA" id="ARBA00045948"/>
    </source>
</evidence>
<sequence length="432" mass="48056">MNLVGSYAHHHHHHHHHHPHPAHPMLHEPFLFGPASRCHQERPYFQSWLLSPADAAPDFPAGGPPPAAAAAAASYGPDARPGQSPGRLEALGGRLGRRKGSGPKKERRRTESINSAFAELRECIPNVPADTKLSKIKTLRLATSYIAYLMDVLAKDAQAGDPEAFKAELKKADGGRESKRKRELQQHEGFPPALGPGEKRIKGRTGWPQQVWALELNQYSRLHMELRVTKTLRGAITPPGLVNLCSALSLSDFEESLIKVEWVDNYTWITEDQSEAPGPGYLLCWVALRLDSGRSAAVSLHRTLARLRENNWGFLNIFRHRKEPSRLELRQEPCSLRRQSQFWIAYSSFAQEHQEERRQCCDMTGGEKHESLTGGSKTQAAAMSAELPKPHCSPQPDLGALEGQPPLTGRRLLLQIKPREIAEEAKASGLVV</sequence>
<name>A0A6B0RHQ9_9CETA</name>
<keyword evidence="14" id="KW-1185">Reference proteome</keyword>
<dbReference type="InterPro" id="IPR050283">
    <property type="entry name" value="E-box_TF_Regulators"/>
</dbReference>
<keyword evidence="5" id="KW-0238">DNA-binding</keyword>
<dbReference type="InterPro" id="IPR011598">
    <property type="entry name" value="bHLH_dom"/>
</dbReference>
<dbReference type="GO" id="GO:0000981">
    <property type="term" value="F:DNA-binding transcription factor activity, RNA polymerase II-specific"/>
    <property type="evidence" value="ECO:0007669"/>
    <property type="project" value="TreeGrafter"/>
</dbReference>
<evidence type="ECO:0000256" key="3">
    <source>
        <dbReference type="ARBA" id="ARBA00022473"/>
    </source>
</evidence>
<feature type="region of interest" description="Disordered" evidence="11">
    <location>
        <begin position="1"/>
        <end position="23"/>
    </location>
</feature>
<dbReference type="FunFam" id="4.10.280.10:FF:000010">
    <property type="entry name" value="Scleraxis bHLH transcription factor"/>
    <property type="match status" value="1"/>
</dbReference>
<dbReference type="GO" id="GO:0005730">
    <property type="term" value="C:nucleolus"/>
    <property type="evidence" value="ECO:0007669"/>
    <property type="project" value="UniProtKB-SubCell"/>
</dbReference>
<proteinExistence type="predicted"/>
<dbReference type="SMART" id="SM00353">
    <property type="entry name" value="HLH"/>
    <property type="match status" value="1"/>
</dbReference>
<keyword evidence="7" id="KW-0539">Nucleus</keyword>
<dbReference type="Pfam" id="PF00010">
    <property type="entry name" value="HLH"/>
    <property type="match status" value="1"/>
</dbReference>
<comment type="subunit">
    <text evidence="10">Efficient DNA binding requires dimerization with another bHLH protein. Forms homodimers and heterodimers with TCF3 gene products E12 and E47, HAND2 and HEY1, HEY2 and HEYL (hairy-related transcription factors). Interacts with MDFIC. Interacts with SOX15; the interaction enhances HAND1-induced differentiation of trophoblast giant cells.</text>
</comment>
<evidence type="ECO:0000256" key="10">
    <source>
        <dbReference type="ARBA" id="ARBA00046363"/>
    </source>
</evidence>
<evidence type="ECO:0000313" key="14">
    <source>
        <dbReference type="Proteomes" id="UP000322234"/>
    </source>
</evidence>
<dbReference type="PROSITE" id="PS50888">
    <property type="entry name" value="BHLH"/>
    <property type="match status" value="1"/>
</dbReference>
<evidence type="ECO:0000256" key="8">
    <source>
        <dbReference type="ARBA" id="ARBA00040824"/>
    </source>
</evidence>
<evidence type="ECO:0000256" key="11">
    <source>
        <dbReference type="SAM" id="MobiDB-lite"/>
    </source>
</evidence>
<dbReference type="GO" id="GO:0005654">
    <property type="term" value="C:nucleoplasm"/>
    <property type="evidence" value="ECO:0007669"/>
    <property type="project" value="UniProtKB-SubCell"/>
</dbReference>
<comment type="subcellular location">
    <subcellularLocation>
        <location evidence="1">Nucleus</location>
        <location evidence="1">Nucleolus</location>
    </subcellularLocation>
    <subcellularLocation>
        <location evidence="2">Nucleus</location>
        <location evidence="2">Nucleoplasm</location>
    </subcellularLocation>
</comment>
<dbReference type="GO" id="GO:0046983">
    <property type="term" value="F:protein dimerization activity"/>
    <property type="evidence" value="ECO:0007669"/>
    <property type="project" value="InterPro"/>
</dbReference>
<dbReference type="GO" id="GO:0007507">
    <property type="term" value="P:heart development"/>
    <property type="evidence" value="ECO:0007669"/>
    <property type="project" value="TreeGrafter"/>
</dbReference>
<evidence type="ECO:0000256" key="1">
    <source>
        <dbReference type="ARBA" id="ARBA00004604"/>
    </source>
</evidence>
<dbReference type="AlphaFoldDB" id="A0A6B0RHQ9"/>
<feature type="compositionally biased region" description="Basic residues" evidence="11">
    <location>
        <begin position="95"/>
        <end position="107"/>
    </location>
</feature>
<dbReference type="CDD" id="cd18952">
    <property type="entry name" value="bHLH_TS_HAND1"/>
    <property type="match status" value="1"/>
</dbReference>
<dbReference type="GO" id="GO:0000977">
    <property type="term" value="F:RNA polymerase II transcription regulatory region sequence-specific DNA binding"/>
    <property type="evidence" value="ECO:0007669"/>
    <property type="project" value="TreeGrafter"/>
</dbReference>
<protein>
    <recommendedName>
        <fullName evidence="8">Heart- and neural crest derivatives-expressed protein 1</fullName>
    </recommendedName>
</protein>
<keyword evidence="6" id="KW-0804">Transcription</keyword>
<dbReference type="PANTHER" id="PTHR23349:SF3">
    <property type="entry name" value="HEART- AND NEURAL CREST DERIVATIVES-EXPRESSED PROTEIN 1"/>
    <property type="match status" value="1"/>
</dbReference>
<comment type="caution">
    <text evidence="13">The sequence shown here is derived from an EMBL/GenBank/DDBJ whole genome shotgun (WGS) entry which is preliminary data.</text>
</comment>
<feature type="domain" description="BHLH" evidence="12">
    <location>
        <begin position="97"/>
        <end position="149"/>
    </location>
</feature>
<evidence type="ECO:0000256" key="2">
    <source>
        <dbReference type="ARBA" id="ARBA00004642"/>
    </source>
</evidence>
<feature type="region of interest" description="Disordered" evidence="11">
    <location>
        <begin position="365"/>
        <end position="405"/>
    </location>
</feature>
<evidence type="ECO:0000256" key="6">
    <source>
        <dbReference type="ARBA" id="ARBA00023163"/>
    </source>
</evidence>
<comment type="function">
    <text evidence="9">Transcription factor that plays an essential role in both trophoblast giant cell differentiation and in cardiac morphogenesis. Binds the DNA sequence 5'-NRTCTG-3' (non-canonical E-box). Acts as a transcriptional repressor of SOX15. In the adult, could be required for ongoing expression of cardiac-specific genes.</text>
</comment>
<feature type="region of interest" description="Disordered" evidence="11">
    <location>
        <begin position="56"/>
        <end position="112"/>
    </location>
</feature>
<feature type="compositionally biased region" description="Basic residues" evidence="11">
    <location>
        <begin position="8"/>
        <end position="21"/>
    </location>
</feature>
<reference evidence="13" key="1">
    <citation type="submission" date="2019-10" db="EMBL/GenBank/DDBJ databases">
        <title>The sequence and de novo assembly of the wild yak genome.</title>
        <authorList>
            <person name="Liu Y."/>
        </authorList>
    </citation>
    <scope>NUCLEOTIDE SEQUENCE [LARGE SCALE GENOMIC DNA]</scope>
    <source>
        <strain evidence="13">WY2019</strain>
    </source>
</reference>
<feature type="compositionally biased region" description="Low complexity" evidence="11">
    <location>
        <begin position="68"/>
        <end position="92"/>
    </location>
</feature>
<evidence type="ECO:0000256" key="7">
    <source>
        <dbReference type="ARBA" id="ARBA00023242"/>
    </source>
</evidence>
<gene>
    <name evidence="13" type="ORF">E5288_WYG019358</name>
</gene>
<dbReference type="EMBL" id="VBQZ03000035">
    <property type="protein sequence ID" value="MXQ86893.1"/>
    <property type="molecule type" value="Genomic_DNA"/>
</dbReference>
<evidence type="ECO:0000313" key="13">
    <source>
        <dbReference type="EMBL" id="MXQ86893.1"/>
    </source>
</evidence>
<dbReference type="PANTHER" id="PTHR23349">
    <property type="entry name" value="BASIC HELIX-LOOP-HELIX TRANSCRIPTION FACTOR, TWIST"/>
    <property type="match status" value="1"/>
</dbReference>
<keyword evidence="3" id="KW-0217">Developmental protein</keyword>
<evidence type="ECO:0000256" key="4">
    <source>
        <dbReference type="ARBA" id="ARBA00023015"/>
    </source>
</evidence>
<evidence type="ECO:0000259" key="12">
    <source>
        <dbReference type="PROSITE" id="PS50888"/>
    </source>
</evidence>
<organism evidence="13 14">
    <name type="scientific">Bos mutus</name>
    <name type="common">wild yak</name>
    <dbReference type="NCBI Taxonomy" id="72004"/>
    <lineage>
        <taxon>Eukaryota</taxon>
        <taxon>Metazoa</taxon>
        <taxon>Chordata</taxon>
        <taxon>Craniata</taxon>
        <taxon>Vertebrata</taxon>
        <taxon>Euteleostomi</taxon>
        <taxon>Mammalia</taxon>
        <taxon>Eutheria</taxon>
        <taxon>Laurasiatheria</taxon>
        <taxon>Artiodactyla</taxon>
        <taxon>Ruminantia</taxon>
        <taxon>Pecora</taxon>
        <taxon>Bovidae</taxon>
        <taxon>Bovinae</taxon>
        <taxon>Bos</taxon>
    </lineage>
</organism>
<dbReference type="InterPro" id="IPR036638">
    <property type="entry name" value="HLH_DNA-bd_sf"/>
</dbReference>
<dbReference type="Proteomes" id="UP000322234">
    <property type="component" value="Unassembled WGS sequence"/>
</dbReference>
<feature type="region of interest" description="Disordered" evidence="11">
    <location>
        <begin position="172"/>
        <end position="201"/>
    </location>
</feature>
<keyword evidence="4" id="KW-0805">Transcription regulation</keyword>
<dbReference type="SUPFAM" id="SSF47459">
    <property type="entry name" value="HLH, helix-loop-helix DNA-binding domain"/>
    <property type="match status" value="1"/>
</dbReference>
<accession>A0A6B0RHQ9</accession>
<dbReference type="Gene3D" id="4.10.280.10">
    <property type="entry name" value="Helix-loop-helix DNA-binding domain"/>
    <property type="match status" value="1"/>
</dbReference>